<name>A0ABP8TRU4_9ACTN</name>
<dbReference type="Gene3D" id="3.40.50.720">
    <property type="entry name" value="NAD(P)-binding Rossmann-like Domain"/>
    <property type="match status" value="1"/>
</dbReference>
<sequence length="287" mass="29828">MIVVFGSTGTVGRQVVTGLVAAGRRVRAITRDPARASFDAAVEVVRADITEPGSVLAAVEGADAVYMATAPDALAHERTVADAVRRTGTGRVVKLSSVAALPPVLDSYGAAHAAGERAFAESGAGWTVLRSAGFMSNVLQWGWSIQSAGAVYQPYGMVPRALIAPEDVAAAAVVCLTTHGHDGKTYQLTGPEALTGPEQTERVAAAIGRPLRFVDADPEQARQGMIGAGMPEDLTDGLLASMADRDPRRGGTPLPTVRELTGRPPTRFETWLAEHVGELAPAETPAG</sequence>
<dbReference type="InterPro" id="IPR016040">
    <property type="entry name" value="NAD(P)-bd_dom"/>
</dbReference>
<dbReference type="PANTHER" id="PTHR43162">
    <property type="match status" value="1"/>
</dbReference>
<protein>
    <submittedName>
        <fullName evidence="2">NAD(P)H-binding protein</fullName>
    </submittedName>
</protein>
<dbReference type="RefSeq" id="WP_345359604.1">
    <property type="nucleotide sequence ID" value="NZ_BAABHJ010000019.1"/>
</dbReference>
<proteinExistence type="predicted"/>
<dbReference type="Gene3D" id="3.90.25.10">
    <property type="entry name" value="UDP-galactose 4-epimerase, domain 1"/>
    <property type="match status" value="1"/>
</dbReference>
<dbReference type="Proteomes" id="UP001500212">
    <property type="component" value="Unassembled WGS sequence"/>
</dbReference>
<dbReference type="InterPro" id="IPR051604">
    <property type="entry name" value="Ergot_Alk_Oxidoreductase"/>
</dbReference>
<dbReference type="EMBL" id="BAABHJ010000019">
    <property type="protein sequence ID" value="GAA4612141.1"/>
    <property type="molecule type" value="Genomic_DNA"/>
</dbReference>
<dbReference type="PANTHER" id="PTHR43162:SF1">
    <property type="entry name" value="PRESTALK A DIFFERENTIATION PROTEIN A"/>
    <property type="match status" value="1"/>
</dbReference>
<gene>
    <name evidence="2" type="ORF">GCM10023195_51870</name>
</gene>
<evidence type="ECO:0000313" key="2">
    <source>
        <dbReference type="EMBL" id="GAA4612141.1"/>
    </source>
</evidence>
<organism evidence="2 3">
    <name type="scientific">Actinoallomurus liliacearum</name>
    <dbReference type="NCBI Taxonomy" id="1080073"/>
    <lineage>
        <taxon>Bacteria</taxon>
        <taxon>Bacillati</taxon>
        <taxon>Actinomycetota</taxon>
        <taxon>Actinomycetes</taxon>
        <taxon>Streptosporangiales</taxon>
        <taxon>Thermomonosporaceae</taxon>
        <taxon>Actinoallomurus</taxon>
    </lineage>
</organism>
<evidence type="ECO:0000259" key="1">
    <source>
        <dbReference type="Pfam" id="PF13460"/>
    </source>
</evidence>
<comment type="caution">
    <text evidence="2">The sequence shown here is derived from an EMBL/GenBank/DDBJ whole genome shotgun (WGS) entry which is preliminary data.</text>
</comment>
<dbReference type="SUPFAM" id="SSF51735">
    <property type="entry name" value="NAD(P)-binding Rossmann-fold domains"/>
    <property type="match status" value="1"/>
</dbReference>
<keyword evidence="3" id="KW-1185">Reference proteome</keyword>
<reference evidence="3" key="1">
    <citation type="journal article" date="2019" name="Int. J. Syst. Evol. Microbiol.">
        <title>The Global Catalogue of Microorganisms (GCM) 10K type strain sequencing project: providing services to taxonomists for standard genome sequencing and annotation.</title>
        <authorList>
            <consortium name="The Broad Institute Genomics Platform"/>
            <consortium name="The Broad Institute Genome Sequencing Center for Infectious Disease"/>
            <person name="Wu L."/>
            <person name="Ma J."/>
        </authorList>
    </citation>
    <scope>NUCLEOTIDE SEQUENCE [LARGE SCALE GENOMIC DNA]</scope>
    <source>
        <strain evidence="3">JCM 17938</strain>
    </source>
</reference>
<dbReference type="Pfam" id="PF13460">
    <property type="entry name" value="NAD_binding_10"/>
    <property type="match status" value="1"/>
</dbReference>
<dbReference type="InterPro" id="IPR036291">
    <property type="entry name" value="NAD(P)-bd_dom_sf"/>
</dbReference>
<feature type="domain" description="NAD(P)-binding" evidence="1">
    <location>
        <begin position="6"/>
        <end position="177"/>
    </location>
</feature>
<accession>A0ABP8TRU4</accession>
<evidence type="ECO:0000313" key="3">
    <source>
        <dbReference type="Proteomes" id="UP001500212"/>
    </source>
</evidence>